<accession>A0A846TYI4</accession>
<dbReference type="Pfam" id="PF01266">
    <property type="entry name" value="DAO"/>
    <property type="match status" value="1"/>
</dbReference>
<dbReference type="SUPFAM" id="SSF51905">
    <property type="entry name" value="FAD/NAD(P)-binding domain"/>
    <property type="match status" value="1"/>
</dbReference>
<organism evidence="7 8">
    <name type="scientific">Mesobacillus selenatarsenatis</name>
    <dbReference type="NCBI Taxonomy" id="388741"/>
    <lineage>
        <taxon>Bacteria</taxon>
        <taxon>Bacillati</taxon>
        <taxon>Bacillota</taxon>
        <taxon>Bacilli</taxon>
        <taxon>Bacillales</taxon>
        <taxon>Bacillaceae</taxon>
        <taxon>Mesobacillus</taxon>
    </lineage>
</organism>
<evidence type="ECO:0000313" key="7">
    <source>
        <dbReference type="EMBL" id="NKE06706.1"/>
    </source>
</evidence>
<dbReference type="GO" id="GO:0005737">
    <property type="term" value="C:cytoplasm"/>
    <property type="evidence" value="ECO:0007669"/>
    <property type="project" value="TreeGrafter"/>
</dbReference>
<evidence type="ECO:0000313" key="8">
    <source>
        <dbReference type="Proteomes" id="UP000587942"/>
    </source>
</evidence>
<dbReference type="PANTHER" id="PTHR13847:SF289">
    <property type="entry name" value="GLYCINE OXIDASE"/>
    <property type="match status" value="1"/>
</dbReference>
<dbReference type="Gene3D" id="3.50.50.60">
    <property type="entry name" value="FAD/NAD(P)-binding domain"/>
    <property type="match status" value="1"/>
</dbReference>
<keyword evidence="2" id="KW-0784">Thiamine biosynthesis</keyword>
<comment type="catalytic activity">
    <reaction evidence="4">
        <text>glycine + O2 + H2O = glyoxylate + H2O2 + NH4(+)</text>
        <dbReference type="Rhea" id="RHEA:11532"/>
        <dbReference type="ChEBI" id="CHEBI:15377"/>
        <dbReference type="ChEBI" id="CHEBI:15379"/>
        <dbReference type="ChEBI" id="CHEBI:16240"/>
        <dbReference type="ChEBI" id="CHEBI:28938"/>
        <dbReference type="ChEBI" id="CHEBI:36655"/>
        <dbReference type="ChEBI" id="CHEBI:57305"/>
        <dbReference type="EC" id="1.4.3.19"/>
    </reaction>
</comment>
<dbReference type="InterPro" id="IPR012727">
    <property type="entry name" value="Gly_oxidase_ThiO"/>
</dbReference>
<dbReference type="GO" id="GO:0050660">
    <property type="term" value="F:flavin adenine dinucleotide binding"/>
    <property type="evidence" value="ECO:0007669"/>
    <property type="project" value="InterPro"/>
</dbReference>
<evidence type="ECO:0000256" key="1">
    <source>
        <dbReference type="ARBA" id="ARBA00004948"/>
    </source>
</evidence>
<dbReference type="InterPro" id="IPR036188">
    <property type="entry name" value="FAD/NAD-bd_sf"/>
</dbReference>
<dbReference type="EMBL" id="JAAVUM010000010">
    <property type="protein sequence ID" value="NKE06706.1"/>
    <property type="molecule type" value="Genomic_DNA"/>
</dbReference>
<evidence type="ECO:0000259" key="6">
    <source>
        <dbReference type="Pfam" id="PF01266"/>
    </source>
</evidence>
<dbReference type="EC" id="1.4.3.19" evidence="5"/>
<dbReference type="Proteomes" id="UP000587942">
    <property type="component" value="Unassembled WGS sequence"/>
</dbReference>
<dbReference type="UniPathway" id="UPA00060"/>
<dbReference type="SUPFAM" id="SSF54373">
    <property type="entry name" value="FAD-linked reductases, C-terminal domain"/>
    <property type="match status" value="1"/>
</dbReference>
<keyword evidence="3 7" id="KW-0560">Oxidoreductase</keyword>
<dbReference type="Gene3D" id="3.30.9.10">
    <property type="entry name" value="D-Amino Acid Oxidase, subunit A, domain 2"/>
    <property type="match status" value="1"/>
</dbReference>
<evidence type="ECO:0000256" key="4">
    <source>
        <dbReference type="ARBA" id="ARBA00049872"/>
    </source>
</evidence>
<dbReference type="InterPro" id="IPR006076">
    <property type="entry name" value="FAD-dep_OxRdtase"/>
</dbReference>
<dbReference type="GO" id="GO:0009229">
    <property type="term" value="P:thiamine diphosphate biosynthetic process"/>
    <property type="evidence" value="ECO:0007669"/>
    <property type="project" value="UniProtKB-UniPathway"/>
</dbReference>
<evidence type="ECO:0000256" key="3">
    <source>
        <dbReference type="ARBA" id="ARBA00023002"/>
    </source>
</evidence>
<dbReference type="PANTHER" id="PTHR13847">
    <property type="entry name" value="SARCOSINE DEHYDROGENASE-RELATED"/>
    <property type="match status" value="1"/>
</dbReference>
<gene>
    <name evidence="7" type="primary">thiO</name>
    <name evidence="7" type="ORF">GWK17_14720</name>
</gene>
<comment type="caution">
    <text evidence="7">The sequence shown here is derived from an EMBL/GenBank/DDBJ whole genome shotgun (WGS) entry which is preliminary data.</text>
</comment>
<dbReference type="NCBIfam" id="TIGR02352">
    <property type="entry name" value="thiamin_ThiO"/>
    <property type="match status" value="1"/>
</dbReference>
<dbReference type="AlphaFoldDB" id="A0A846TYI4"/>
<evidence type="ECO:0000256" key="5">
    <source>
        <dbReference type="ARBA" id="ARBA00050018"/>
    </source>
</evidence>
<evidence type="ECO:0000256" key="2">
    <source>
        <dbReference type="ARBA" id="ARBA00022977"/>
    </source>
</evidence>
<reference evidence="7 8" key="1">
    <citation type="submission" date="2020-03" db="EMBL/GenBank/DDBJ databases">
        <authorList>
            <person name="Sun Q."/>
        </authorList>
    </citation>
    <scope>NUCLEOTIDE SEQUENCE [LARGE SCALE GENOMIC DNA]</scope>
    <source>
        <strain evidence="7 8">KACC 21451</strain>
    </source>
</reference>
<proteinExistence type="predicted"/>
<name>A0A846TYI4_9BACI</name>
<dbReference type="GO" id="GO:0043799">
    <property type="term" value="F:glycine oxidase activity"/>
    <property type="evidence" value="ECO:0007669"/>
    <property type="project" value="UniProtKB-EC"/>
</dbReference>
<sequence length="373" mass="40056">MKKTYDAIIIGGGINGSSIAYQLSKRGRSVAVAEKGRLAGKASGAAAGILGAQTELTDDGPLFQFARKSRAMFPALARELEELSGVHVGLQNKGMYRVAATEKDAFDLKALIEFQTKSGEKAEWLAIEELMEWEPNVSNSLLGAMFIPEDGQVDARELTIAFAKAAMVNGAEFYEFTSVNDLIIENEKVLGVKTDLGPVYAESVVVATGAWSPFLTEKTGLSLPISPVKGECFSVLTDKPLIKGTIFSHGCYIVPKKSGRLIVGATVKPNSFDERVTVDGISTLMEKAKLLVPGIADSEMERAWTGIRPLSEDGLPFLGEHPSCRNLFIAAGHFRNGILLSPATGELMADLLDGKTLDSGPFRLSRITESVRA</sequence>
<dbReference type="RefSeq" id="WP_167833125.1">
    <property type="nucleotide sequence ID" value="NZ_JAAVUM010000010.1"/>
</dbReference>
<dbReference type="GO" id="GO:0009228">
    <property type="term" value="P:thiamine biosynthetic process"/>
    <property type="evidence" value="ECO:0007669"/>
    <property type="project" value="UniProtKB-KW"/>
</dbReference>
<comment type="pathway">
    <text evidence="1">Cofactor biosynthesis; thiamine diphosphate biosynthesis.</text>
</comment>
<protein>
    <recommendedName>
        <fullName evidence="5">glycine oxidase</fullName>
        <ecNumber evidence="5">1.4.3.19</ecNumber>
    </recommendedName>
</protein>
<feature type="domain" description="FAD dependent oxidoreductase" evidence="6">
    <location>
        <begin position="6"/>
        <end position="351"/>
    </location>
</feature>